<evidence type="ECO:0000313" key="4">
    <source>
        <dbReference type="Proteomes" id="UP000373269"/>
    </source>
</evidence>
<keyword evidence="4" id="KW-1185">Reference proteome</keyword>
<dbReference type="EMBL" id="CP045835">
    <property type="protein sequence ID" value="QGG52438.1"/>
    <property type="molecule type" value="Genomic_DNA"/>
</dbReference>
<protein>
    <submittedName>
        <fullName evidence="3">Polynucleotide kinase-phosphatase</fullName>
    </submittedName>
</protein>
<dbReference type="RefSeq" id="WP_369593331.1">
    <property type="nucleotide sequence ID" value="NZ_CP045835.1"/>
</dbReference>
<feature type="domain" description="Polynucleotide kinase-phosphatase ligase" evidence="2">
    <location>
        <begin position="486"/>
        <end position="856"/>
    </location>
</feature>
<evidence type="ECO:0000259" key="1">
    <source>
        <dbReference type="Pfam" id="PF00149"/>
    </source>
</evidence>
<dbReference type="NCBIfam" id="TIGR04075">
    <property type="entry name" value="bacter_Pnkp"/>
    <property type="match status" value="1"/>
</dbReference>
<dbReference type="Proteomes" id="UP000373269">
    <property type="component" value="Chromosome"/>
</dbReference>
<reference evidence="3 4" key="1">
    <citation type="submission" date="2019-11" db="EMBL/GenBank/DDBJ databases">
        <title>Whole Genome Sequencing and Comparative Genomic Analyses of Lysinibacillus pakistanensis LZH-9, a Halotolerant Strain with Excellent COD Removal Capability.</title>
        <authorList>
            <person name="Zhou H."/>
        </authorList>
    </citation>
    <scope>NUCLEOTIDE SEQUENCE [LARGE SCALE GENOMIC DNA]</scope>
    <source>
        <strain evidence="3 4">LZH-9</strain>
    </source>
</reference>
<keyword evidence="3" id="KW-0418">Kinase</keyword>
<dbReference type="InterPro" id="IPR024028">
    <property type="entry name" value="PNKP_bac"/>
</dbReference>
<dbReference type="Gene3D" id="3.40.50.300">
    <property type="entry name" value="P-loop containing nucleotide triphosphate hydrolases"/>
    <property type="match status" value="1"/>
</dbReference>
<dbReference type="CDD" id="cd07423">
    <property type="entry name" value="MPP_Prp_like"/>
    <property type="match status" value="1"/>
</dbReference>
<dbReference type="Gene3D" id="3.60.21.10">
    <property type="match status" value="1"/>
</dbReference>
<sequence>MNITIPSTGIVLLIGPSNSGKSTLLQHWVNTGILSPSEIISSDTYRTLVSDSNYINFQGHSQEEAELLYEQYFAISTQAFAVMERVLEARCTLNKCTFVDATHLKSEERQQYILLGKKLHVPVCAIVLDVPLEELLRRDTMRSDPRGNKRIKQQARLLKSEKRLIKKESFFKTYFVNEIEALTLTRQESPLYLNVDAGLDIIGDIHGCYDELLELLEKLEYEVNNEGYYIHPQGRRFVSVGDIMSRGPKSIKTMEFFERHIERGLAFMTDSNHGWKIARWLDGRNVSLHHGDELVEAEFMDYENTYGGTQTAALKARLAKCLLSAPSHYVLMNKGLASAVVTHAGIRDRYIGKQSARISDFCRYGDVQELDISGKPIRNDWFIEHQTSQLIIWGHDPKINPLKQNHTLNIDQGVVFGGQLTAFRYPEQTIMSVNAYKNYAGTQNNPLLEAKAKRFEPPNIAAFLAGFAVETSYLGAIQIGGAQAKAAIDSVSHYTVPLEQLIYIPPTMSPTPQTSALDNTLEHPAEAFAYYKKHGVQTMIAEKKHMGSRAVVLLFKDAHIAKEYMDTEMLGILTTRTGRRFFDKELEFKIVQQLHSELLGKNYFEQFNTNFVLLDAEILPWNLKAQQLIDQQYAHVAEQALMDRSKLVEKLQNTTQINVSEWLQDYQYLLNNTQQFSTIYQNYCWEVQDTSAIQIAPFHVLAHSAETYFHKPHTWHMEMNRLFAKNSDIFIETDYKIIHDEASEQEVIAWWEEMTAAGHEGIVIKPELFVTTYKGKLIQPAIKVRGREYLRIIYGMDYLQTSNLIKLKERNPSKKMRNALREFALGLEGIERFVKGESTARIHECVLGTLALESDPVDPRL</sequence>
<keyword evidence="3" id="KW-0808">Transferase</keyword>
<dbReference type="CDD" id="cd00267">
    <property type="entry name" value="ABC_ATPase"/>
    <property type="match status" value="1"/>
</dbReference>
<dbReference type="Gene3D" id="3.30.470.30">
    <property type="entry name" value="DNA ligase/mRNA capping enzyme"/>
    <property type="match status" value="2"/>
</dbReference>
<gene>
    <name evidence="3" type="ORF">GDS87_16520</name>
</gene>
<dbReference type="Pfam" id="PF16542">
    <property type="entry name" value="PNKP_ligase"/>
    <property type="match status" value="1"/>
</dbReference>
<feature type="domain" description="Calcineurin-like phosphoesterase" evidence="1">
    <location>
        <begin position="201"/>
        <end position="293"/>
    </location>
</feature>
<dbReference type="Pfam" id="PF00149">
    <property type="entry name" value="Metallophos"/>
    <property type="match status" value="1"/>
</dbReference>
<organism evidence="3 4">
    <name type="scientific">Lysinibacillus pakistanensis</name>
    <dbReference type="NCBI Taxonomy" id="759811"/>
    <lineage>
        <taxon>Bacteria</taxon>
        <taxon>Bacillati</taxon>
        <taxon>Bacillota</taxon>
        <taxon>Bacilli</taxon>
        <taxon>Bacillales</taxon>
        <taxon>Bacillaceae</taxon>
        <taxon>Lysinibacillus</taxon>
    </lineage>
</organism>
<evidence type="ECO:0000313" key="3">
    <source>
        <dbReference type="EMBL" id="QGG52438.1"/>
    </source>
</evidence>
<dbReference type="InterPro" id="IPR032380">
    <property type="entry name" value="PNKP_ligase_dom"/>
</dbReference>
<dbReference type="Pfam" id="PF13671">
    <property type="entry name" value="AAA_33"/>
    <property type="match status" value="1"/>
</dbReference>
<dbReference type="InterPro" id="IPR027417">
    <property type="entry name" value="P-loop_NTPase"/>
</dbReference>
<dbReference type="PANTHER" id="PTHR42850">
    <property type="entry name" value="METALLOPHOSPHOESTERASE"/>
    <property type="match status" value="1"/>
</dbReference>
<dbReference type="SUPFAM" id="SSF52540">
    <property type="entry name" value="P-loop containing nucleoside triphosphate hydrolases"/>
    <property type="match status" value="1"/>
</dbReference>
<dbReference type="SUPFAM" id="SSF56091">
    <property type="entry name" value="DNA ligase/mRNA capping enzyme, catalytic domain"/>
    <property type="match status" value="1"/>
</dbReference>
<dbReference type="InterPro" id="IPR029052">
    <property type="entry name" value="Metallo-depent_PP-like"/>
</dbReference>
<dbReference type="GO" id="GO:0016301">
    <property type="term" value="F:kinase activity"/>
    <property type="evidence" value="ECO:0007669"/>
    <property type="project" value="UniProtKB-KW"/>
</dbReference>
<dbReference type="PANTHER" id="PTHR42850:SF7">
    <property type="entry name" value="BIS(5'-NUCLEOSYL)-TETRAPHOSPHATASE PRPE [ASYMMETRICAL]"/>
    <property type="match status" value="1"/>
</dbReference>
<dbReference type="InterPro" id="IPR041780">
    <property type="entry name" value="MPP_PrpE-like"/>
</dbReference>
<accession>A0ABX6DFL9</accession>
<name>A0ABX6DFL9_9BACI</name>
<evidence type="ECO:0000259" key="2">
    <source>
        <dbReference type="Pfam" id="PF16542"/>
    </source>
</evidence>
<dbReference type="InterPro" id="IPR004843">
    <property type="entry name" value="Calcineurin-like_PHP"/>
</dbReference>
<proteinExistence type="predicted"/>
<dbReference type="SUPFAM" id="SSF56300">
    <property type="entry name" value="Metallo-dependent phosphatases"/>
    <property type="match status" value="1"/>
</dbReference>
<dbReference type="InterPro" id="IPR050126">
    <property type="entry name" value="Ap4A_hydrolase"/>
</dbReference>